<name>R4T6G2_9CAUD</name>
<feature type="region of interest" description="Disordered" evidence="1">
    <location>
        <begin position="46"/>
        <end position="131"/>
    </location>
</feature>
<organism evidence="2 3">
    <name type="scientific">Haloarcula hispanica tailed virus 1</name>
    <dbReference type="NCBI Taxonomy" id="1273750"/>
    <lineage>
        <taxon>Viruses</taxon>
        <taxon>Duplodnaviria</taxon>
        <taxon>Heunggongvirae</taxon>
        <taxon>Uroviricota</taxon>
        <taxon>Caudoviricetes</taxon>
        <taxon>Madisaviridae</taxon>
        <taxon>Clampvirus</taxon>
        <taxon>Clampvirus italiense</taxon>
        <taxon>Clampvirus HHTV1</taxon>
    </lineage>
</organism>
<protein>
    <submittedName>
        <fullName evidence="2">Uncharacterized protein</fullName>
    </submittedName>
</protein>
<evidence type="ECO:0000313" key="3">
    <source>
        <dbReference type="Proteomes" id="UP000203449"/>
    </source>
</evidence>
<proteinExistence type="predicted"/>
<accession>R4T6G2</accession>
<feature type="compositionally biased region" description="Basic and acidic residues" evidence="1">
    <location>
        <begin position="46"/>
        <end position="69"/>
    </location>
</feature>
<gene>
    <name evidence="2" type="primary">34</name>
    <name evidence="2" type="ORF">HHTV1_34</name>
</gene>
<evidence type="ECO:0000313" key="2">
    <source>
        <dbReference type="EMBL" id="AGM11289.1"/>
    </source>
</evidence>
<feature type="compositionally biased region" description="Basic and acidic residues" evidence="1">
    <location>
        <begin position="103"/>
        <end position="114"/>
    </location>
</feature>
<evidence type="ECO:0000256" key="1">
    <source>
        <dbReference type="SAM" id="MobiDB-lite"/>
    </source>
</evidence>
<keyword evidence="3" id="KW-1185">Reference proteome</keyword>
<dbReference type="GeneID" id="16194203"/>
<reference evidence="2 3" key="1">
    <citation type="submission" date="2012-12" db="EMBL/GenBank/DDBJ databases">
        <authorList>
            <person name="Sencilo A."/>
            <person name="Jacobs-Sera D."/>
            <person name="Russell D.A."/>
            <person name="Ko C."/>
            <person name="Atanasova N."/>
            <person name="Osterlund E."/>
            <person name="Oksanen H.M."/>
            <person name="Bamford D.H."/>
            <person name="Hatfull G.F."/>
            <person name="Roine E."/>
            <person name="Hendrix R.W."/>
        </authorList>
    </citation>
    <scope>NUCLEOTIDE SEQUENCE [LARGE SCALE GENOMIC DNA]</scope>
</reference>
<dbReference type="KEGG" id="vg:16194203"/>
<dbReference type="Proteomes" id="UP000203449">
    <property type="component" value="Segment"/>
</dbReference>
<dbReference type="RefSeq" id="YP_008058724.1">
    <property type="nucleotide sequence ID" value="NC_021322.1"/>
</dbReference>
<dbReference type="EMBL" id="KC292025">
    <property type="protein sequence ID" value="AGM11289.1"/>
    <property type="molecule type" value="Genomic_DNA"/>
</dbReference>
<sequence length="131" mass="14984">MLKAGLMAREYGKTPTEILGERHLPTGTRFHLDYDIYAATSRHIEEVREERREQMDPDSGRVGSPRDRQNMIQDQNSRADQRESMEQAGMKAPSPDGQMSTLDELKRERAEARQMQEAAQDPAPERVDQDG</sequence>